<dbReference type="RefSeq" id="WP_209143169.1">
    <property type="nucleotide sequence ID" value="NZ_JAGHKO010000014.1"/>
</dbReference>
<dbReference type="InterPro" id="IPR022385">
    <property type="entry name" value="Rhs_assc_core"/>
</dbReference>
<sequence>MTLAERVSCQPGQPDAFYHRYVYDAENRITNVLTSADSVNWDNDAFYQYYDHGPLGRTVLGEQQVQGINYAYNLQVWMKAINPDIVTSGYTLKPDGSTGSVVGKSAYNVMLNYFKGDYKAISGAASQDADVKLGSEYHPLYNGNISSMAVNVDALHKPLLYNYQYDQLNRLVAMDAWEKKSNDWSDIAKLANGDFQERVSYDGNGNIVTYSRNGNTAGGKQAEMDKLTYHYKPFTNQLDYVHDTVPAGNYDVDIDAQTAGNFEYDSIGNLVKNVADSIKSINWTVYGKISQIKKDDGTVISYTYGTDGNRISKMVIKPGSTDTARTWYVRDASGNVMSVYESGRPAVNNGHLTQSELHLYGSSRLGLLRRSLDLTKDYAAADTTMPLLGTALSVNFGRGNKLFELSNHLGNVLVTLNDKKLGVSTNNTTIDYFNPQIVSAQDYYPFGMLQPGRSFNAGGYRYGFNGKENDNEVKGEGEQQDYGMRVYDTRLGRFLSVDPLSEKYPFYTPYQFAGNSPILSIDIDGLEGDKNVNNSESSASKEPSTPVNFWDQDPENNEFKKSDIFKEYVKQLKPGETLNKINGVVVFSRESDVSDETKYYWLNGKTWVPFNPQVYTTPIDRNLLKTIFWDAPIKPLLPFEDIDVYASAQVKKSVDVNVFGRKVTGTMVQYGGQVGITSEDDKGFYADFVTVNRSYVNYKIPNTKTEVRVIPFNGSLKTPVPISSAKYGDFKPAIRVLNTIGSYRGADIQAEAMMGRHFSLGLRAKIETPKVAGYSLEVSAGGRAGHLKWPTIVTALYNAVK</sequence>
<dbReference type="NCBIfam" id="TIGR03696">
    <property type="entry name" value="Rhs_assc_core"/>
    <property type="match status" value="1"/>
</dbReference>
<dbReference type="Gene3D" id="2.180.10.10">
    <property type="entry name" value="RHS repeat-associated core"/>
    <property type="match status" value="1"/>
</dbReference>
<dbReference type="PANTHER" id="PTHR32305:SF15">
    <property type="entry name" value="PROTEIN RHSA-RELATED"/>
    <property type="match status" value="1"/>
</dbReference>
<dbReference type="InterPro" id="IPR050708">
    <property type="entry name" value="T6SS_VgrG/RHS"/>
</dbReference>
<evidence type="ECO:0008006" key="4">
    <source>
        <dbReference type="Google" id="ProtNLM"/>
    </source>
</evidence>
<protein>
    <recommendedName>
        <fullName evidence="4">RHS repeat-associated core domain-containing protein</fullName>
    </recommendedName>
</protein>
<gene>
    <name evidence="2" type="ORF">J7I42_29750</name>
</gene>
<evidence type="ECO:0000256" key="1">
    <source>
        <dbReference type="SAM" id="MobiDB-lite"/>
    </source>
</evidence>
<reference evidence="2 3" key="1">
    <citation type="submission" date="2021-03" db="EMBL/GenBank/DDBJ databases">
        <title>Assistant Professor.</title>
        <authorList>
            <person name="Huq M.A."/>
        </authorList>
    </citation>
    <scope>NUCLEOTIDE SEQUENCE [LARGE SCALE GENOMIC DNA]</scope>
    <source>
        <strain evidence="2 3">MAH-29</strain>
    </source>
</reference>
<feature type="region of interest" description="Disordered" evidence="1">
    <location>
        <begin position="529"/>
        <end position="555"/>
    </location>
</feature>
<comment type="caution">
    <text evidence="2">The sequence shown here is derived from an EMBL/GenBank/DDBJ whole genome shotgun (WGS) entry which is preliminary data.</text>
</comment>
<dbReference type="PANTHER" id="PTHR32305">
    <property type="match status" value="1"/>
</dbReference>
<dbReference type="Proteomes" id="UP000677244">
    <property type="component" value="Unassembled WGS sequence"/>
</dbReference>
<dbReference type="EMBL" id="JAGHKO010000014">
    <property type="protein sequence ID" value="MBO9204509.1"/>
    <property type="molecule type" value="Genomic_DNA"/>
</dbReference>
<proteinExistence type="predicted"/>
<evidence type="ECO:0000313" key="3">
    <source>
        <dbReference type="Proteomes" id="UP000677244"/>
    </source>
</evidence>
<organism evidence="2 3">
    <name type="scientific">Niastella soli</name>
    <dbReference type="NCBI Taxonomy" id="2821487"/>
    <lineage>
        <taxon>Bacteria</taxon>
        <taxon>Pseudomonadati</taxon>
        <taxon>Bacteroidota</taxon>
        <taxon>Chitinophagia</taxon>
        <taxon>Chitinophagales</taxon>
        <taxon>Chitinophagaceae</taxon>
        <taxon>Niastella</taxon>
    </lineage>
</organism>
<keyword evidence="3" id="KW-1185">Reference proteome</keyword>
<feature type="compositionally biased region" description="Polar residues" evidence="1">
    <location>
        <begin position="531"/>
        <end position="547"/>
    </location>
</feature>
<evidence type="ECO:0000313" key="2">
    <source>
        <dbReference type="EMBL" id="MBO9204509.1"/>
    </source>
</evidence>
<accession>A0ABS3Z2X7</accession>
<name>A0ABS3Z2X7_9BACT</name>